<keyword evidence="4" id="KW-1185">Reference proteome</keyword>
<dbReference type="Proteomes" id="UP000559626">
    <property type="component" value="Unassembled WGS sequence"/>
</dbReference>
<sequence length="1218" mass="134980">MFLPIFLFELKYRLRRPATWIYFLVLALLTGLLVAAAGGVFGSAINISLGGDGQTVKINSPFSVSLIVSTISVFGIVIASSLMGNPVYRDFETRSHSLFYTKPISKWGYLGGRFLGSYVVAALVFSGILVGAAVAGVLPGIEADRFLKVAPAGTYLWPYLLLVLPNLLFCGAIFFTMATLTRNILSTYIGAVLLLVAYLISTSYTSDLKNEYLASTLDAFGLGAQFITTKYWTAADKNTRLLPLNTYMLLNRAVWLGVGLGLLALCYGRFRFAALASERAAKKPRAVPAEVAAERGAGATAGSLRLPRVTQLFTGAMHRQQWLSLTKLEFRGIVRSRYFAAIVGAGILFLLTTASQAGKTFDTPTYPVTEVVLSLATGSFFLFFLAIIIFYSGELVWRERDAGVAQIADAAPVPSWVPFLSKLAALGLVQVVLLAVVLVCCLLIQTFKGYFHYEIGLYLQALFLYQLAYLLLLCVLAMVTQVVVNNKYVGFLVMVVYYVFTLAKGGLGLTHRLTSYGGGGSPGPYSDMNGYGHFLPAFWWTKLLWAGVALLLGLLANLLWVRGTDPSGRLGEARRRWGAGSTAALAAGLAVALGTGSFIYYNTNVLNQYRTPKEDEKLQVQYEKQYRRLRGVPQPRIVAVTLNTDIFPSTRRVHFQGEMMLVNKHARPLDTVIVSLPAENHPRVRHLRLGAAGQAALALNDTTAGLRLYRLARPLAPGDSLPLALTLDYRELGFPNSGSNTNIVENGTFVSSGYLPSLGYRENVELRSDKDRKSYGLQPKPRMAPVNDLKARQNTYISTDADWIRFATTVSTEPDQTALAPGYLQKEWVRNGRRYFAYRMDRPMLNFYTFLSARYQKYTDKWVDSAGGRTLPIEIYYHAGHEYDLKRMAAGAKEALSYCSKNFSPYQHQQLRILEFPGYQSFAQSFANTVPFSESIGFIAKVDDNDPEDLDYPFYVAAHEVAHQWWAHQVIGGNVQGSTLMAESLAEYSALMVMKHHYGLAAMQKFLKLDLNRYLSGRAFEQKKEVPLALVENQTYIHYGKGSVVMYALQDYLGEQKLNAALRGYVQAVAFQGPPYTNSTEFIGALRRAAPDSLQQFIADNFNRITLYDNRITAANAKKLPDGRYQVDFTVKSAKFYADSTGNQRPAPEHDYLPVAVFPEPGKDKKPAAPLLLVKRRLATGDNKLQFVVAQKPASVAVDPYHELVDRTSDDNKKDLKL</sequence>
<dbReference type="AlphaFoldDB" id="A0A7Y0FKJ2"/>
<dbReference type="InterPro" id="IPR014782">
    <property type="entry name" value="Peptidase_M1_dom"/>
</dbReference>
<feature type="transmembrane region" description="Helical" evidence="1">
    <location>
        <begin position="582"/>
        <end position="601"/>
    </location>
</feature>
<accession>A0A7Y0FKJ2</accession>
<dbReference type="PANTHER" id="PTHR43471">
    <property type="entry name" value="ABC TRANSPORTER PERMEASE"/>
    <property type="match status" value="1"/>
</dbReference>
<feature type="domain" description="Peptidase M1 membrane alanine aminopeptidase" evidence="2">
    <location>
        <begin position="893"/>
        <end position="1097"/>
    </location>
</feature>
<feature type="transmembrane region" description="Helical" evidence="1">
    <location>
        <begin position="543"/>
        <end position="561"/>
    </location>
</feature>
<dbReference type="SUPFAM" id="SSF55486">
    <property type="entry name" value="Metalloproteases ('zincins'), catalytic domain"/>
    <property type="match status" value="1"/>
</dbReference>
<evidence type="ECO:0000259" key="2">
    <source>
        <dbReference type="Pfam" id="PF01433"/>
    </source>
</evidence>
<feature type="transmembrane region" description="Helical" evidence="1">
    <location>
        <begin position="62"/>
        <end position="83"/>
    </location>
</feature>
<dbReference type="Pfam" id="PF12730">
    <property type="entry name" value="ABC2_membrane_4"/>
    <property type="match status" value="1"/>
</dbReference>
<feature type="transmembrane region" description="Helical" evidence="1">
    <location>
        <begin position="488"/>
        <end position="507"/>
    </location>
</feature>
<feature type="transmembrane region" description="Helical" evidence="1">
    <location>
        <begin position="338"/>
        <end position="359"/>
    </location>
</feature>
<keyword evidence="1" id="KW-0472">Membrane</keyword>
<feature type="transmembrane region" description="Helical" evidence="1">
    <location>
        <begin position="457"/>
        <end position="479"/>
    </location>
</feature>
<feature type="transmembrane region" description="Helical" evidence="1">
    <location>
        <begin position="184"/>
        <end position="200"/>
    </location>
</feature>
<keyword evidence="1" id="KW-0812">Transmembrane</keyword>
<evidence type="ECO:0000313" key="4">
    <source>
        <dbReference type="Proteomes" id="UP000559626"/>
    </source>
</evidence>
<feature type="transmembrane region" description="Helical" evidence="1">
    <location>
        <begin position="371"/>
        <end position="391"/>
    </location>
</feature>
<dbReference type="Pfam" id="PF01433">
    <property type="entry name" value="Peptidase_M1"/>
    <property type="match status" value="1"/>
</dbReference>
<protein>
    <submittedName>
        <fullName evidence="3">ABC transporter permease subunit</fullName>
    </submittedName>
</protein>
<evidence type="ECO:0000313" key="3">
    <source>
        <dbReference type="EMBL" id="NML63762.1"/>
    </source>
</evidence>
<evidence type="ECO:0000256" key="1">
    <source>
        <dbReference type="SAM" id="Phobius"/>
    </source>
</evidence>
<keyword evidence="1" id="KW-1133">Transmembrane helix</keyword>
<dbReference type="EMBL" id="JABBGH010000001">
    <property type="protein sequence ID" value="NML63762.1"/>
    <property type="molecule type" value="Genomic_DNA"/>
</dbReference>
<dbReference type="Gene3D" id="1.10.390.10">
    <property type="entry name" value="Neutral Protease Domain 2"/>
    <property type="match status" value="1"/>
</dbReference>
<feature type="transmembrane region" description="Helical" evidence="1">
    <location>
        <begin position="115"/>
        <end position="138"/>
    </location>
</feature>
<feature type="transmembrane region" description="Helical" evidence="1">
    <location>
        <begin position="253"/>
        <end position="270"/>
    </location>
</feature>
<proteinExistence type="predicted"/>
<dbReference type="GO" id="GO:0008270">
    <property type="term" value="F:zinc ion binding"/>
    <property type="evidence" value="ECO:0007669"/>
    <property type="project" value="InterPro"/>
</dbReference>
<comment type="caution">
    <text evidence="3">The sequence shown here is derived from an EMBL/GenBank/DDBJ whole genome shotgun (WGS) entry which is preliminary data.</text>
</comment>
<dbReference type="RefSeq" id="WP_169529103.1">
    <property type="nucleotide sequence ID" value="NZ_JABBGH010000001.1"/>
</dbReference>
<name>A0A7Y0FKJ2_9BACT</name>
<reference evidence="3 4" key="1">
    <citation type="submission" date="2020-04" db="EMBL/GenBank/DDBJ databases">
        <title>Hymenobacter polaris sp. nov., isolated from Arctic soil.</title>
        <authorList>
            <person name="Dahal R.H."/>
        </authorList>
    </citation>
    <scope>NUCLEOTIDE SEQUENCE [LARGE SCALE GENOMIC DNA]</scope>
    <source>
        <strain evidence="3 4">RP-2-7</strain>
    </source>
</reference>
<feature type="transmembrane region" description="Helical" evidence="1">
    <location>
        <begin position="20"/>
        <end position="41"/>
    </location>
</feature>
<dbReference type="InterPro" id="IPR027268">
    <property type="entry name" value="Peptidase_M4/M1_CTD_sf"/>
</dbReference>
<dbReference type="GO" id="GO:0008237">
    <property type="term" value="F:metallopeptidase activity"/>
    <property type="evidence" value="ECO:0007669"/>
    <property type="project" value="InterPro"/>
</dbReference>
<feature type="transmembrane region" description="Helical" evidence="1">
    <location>
        <begin position="423"/>
        <end position="445"/>
    </location>
</feature>
<feature type="transmembrane region" description="Helical" evidence="1">
    <location>
        <begin position="159"/>
        <end position="178"/>
    </location>
</feature>
<gene>
    <name evidence="3" type="ORF">HHL22_00935</name>
</gene>
<organism evidence="3 4">
    <name type="scientific">Hymenobacter polaris</name>
    <dbReference type="NCBI Taxonomy" id="2682546"/>
    <lineage>
        <taxon>Bacteria</taxon>
        <taxon>Pseudomonadati</taxon>
        <taxon>Bacteroidota</taxon>
        <taxon>Cytophagia</taxon>
        <taxon>Cytophagales</taxon>
        <taxon>Hymenobacteraceae</taxon>
        <taxon>Hymenobacter</taxon>
    </lineage>
</organism>